<dbReference type="InParanoid" id="L9JBG3"/>
<protein>
    <submittedName>
        <fullName evidence="2">Protein FAM32A</fullName>
    </submittedName>
</protein>
<keyword evidence="3" id="KW-1185">Reference proteome</keyword>
<dbReference type="AlphaFoldDB" id="L9JBG3"/>
<dbReference type="Proteomes" id="UP000011518">
    <property type="component" value="Unassembled WGS sequence"/>
</dbReference>
<feature type="region of interest" description="Disordered" evidence="1">
    <location>
        <begin position="79"/>
        <end position="117"/>
    </location>
</feature>
<feature type="compositionally biased region" description="Basic and acidic residues" evidence="1">
    <location>
        <begin position="102"/>
        <end position="111"/>
    </location>
</feature>
<organism evidence="2 3">
    <name type="scientific">Tupaia chinensis</name>
    <name type="common">Chinese tree shrew</name>
    <name type="synonym">Tupaia belangeri chinensis</name>
    <dbReference type="NCBI Taxonomy" id="246437"/>
    <lineage>
        <taxon>Eukaryota</taxon>
        <taxon>Metazoa</taxon>
        <taxon>Chordata</taxon>
        <taxon>Craniata</taxon>
        <taxon>Vertebrata</taxon>
        <taxon>Euteleostomi</taxon>
        <taxon>Mammalia</taxon>
        <taxon>Eutheria</taxon>
        <taxon>Euarchontoglires</taxon>
        <taxon>Scandentia</taxon>
        <taxon>Tupaiidae</taxon>
        <taxon>Tupaia</taxon>
    </lineage>
</organism>
<reference evidence="3" key="2">
    <citation type="journal article" date="2013" name="Nat. Commun.">
        <title>Genome of the Chinese tree shrew.</title>
        <authorList>
            <person name="Fan Y."/>
            <person name="Huang Z.Y."/>
            <person name="Cao C.C."/>
            <person name="Chen C.S."/>
            <person name="Chen Y.X."/>
            <person name="Fan D.D."/>
            <person name="He J."/>
            <person name="Hou H.L."/>
            <person name="Hu L."/>
            <person name="Hu X.T."/>
            <person name="Jiang X.T."/>
            <person name="Lai R."/>
            <person name="Lang Y.S."/>
            <person name="Liang B."/>
            <person name="Liao S.G."/>
            <person name="Mu D."/>
            <person name="Ma Y.Y."/>
            <person name="Niu Y.Y."/>
            <person name="Sun X.Q."/>
            <person name="Xia J.Q."/>
            <person name="Xiao J."/>
            <person name="Xiong Z.Q."/>
            <person name="Xu L."/>
            <person name="Yang L."/>
            <person name="Zhang Y."/>
            <person name="Zhao W."/>
            <person name="Zhao X.D."/>
            <person name="Zheng Y.T."/>
            <person name="Zhou J.M."/>
            <person name="Zhu Y.B."/>
            <person name="Zhang G.J."/>
            <person name="Wang J."/>
            <person name="Yao Y.G."/>
        </authorList>
    </citation>
    <scope>NUCLEOTIDE SEQUENCE [LARGE SCALE GENOMIC DNA]</scope>
</reference>
<evidence type="ECO:0000313" key="2">
    <source>
        <dbReference type="EMBL" id="ELW47891.1"/>
    </source>
</evidence>
<name>L9JBG3_TUPCH</name>
<evidence type="ECO:0000256" key="1">
    <source>
        <dbReference type="SAM" id="MobiDB-lite"/>
    </source>
</evidence>
<proteinExistence type="predicted"/>
<gene>
    <name evidence="2" type="ORF">TREES_T100001961</name>
</gene>
<sequence>MEGSSVDAVNAEEPTHAAHCRPGCPFRSCRFVVTAGARVVQKIKPSHTGVVRGTGLMADYEQVQKRPLKLNGVAELGMTKRKKKKKDKDKAKLLEAMGMSKKNKEEKRCGLDKWTLA</sequence>
<reference evidence="3" key="1">
    <citation type="submission" date="2012-07" db="EMBL/GenBank/DDBJ databases">
        <title>Genome of the Chinese tree shrew, a rising model animal genetically related to primates.</title>
        <authorList>
            <person name="Zhang G."/>
            <person name="Fan Y."/>
            <person name="Yao Y."/>
            <person name="Huang Z."/>
        </authorList>
    </citation>
    <scope>NUCLEOTIDE SEQUENCE [LARGE SCALE GENOMIC DNA]</scope>
</reference>
<dbReference type="EMBL" id="KB321089">
    <property type="protein sequence ID" value="ELW47891.1"/>
    <property type="molecule type" value="Genomic_DNA"/>
</dbReference>
<accession>L9JBG3</accession>
<evidence type="ECO:0000313" key="3">
    <source>
        <dbReference type="Proteomes" id="UP000011518"/>
    </source>
</evidence>
<dbReference type="STRING" id="246437.L9JBG3"/>